<evidence type="ECO:0000313" key="1">
    <source>
        <dbReference type="EMBL" id="QWS68176.1"/>
    </source>
</evidence>
<dbReference type="RefSeq" id="YP_010755800.1">
    <property type="nucleotide sequence ID" value="NC_073474.1"/>
</dbReference>
<dbReference type="EMBL" id="MZ028627">
    <property type="protein sequence ID" value="QWS68176.1"/>
    <property type="molecule type" value="Genomic_DNA"/>
</dbReference>
<gene>
    <name evidence="1" type="primary">59</name>
    <name evidence="1" type="ORF">SEA_VANLEE_59</name>
</gene>
<sequence length="86" mass="9247">MSDPAVAAAQRAKRPAWAFVDPPGAAEDIAERGAREALAPLRARHKRWDRFDGAVCEHCEGGTKAWPCDDALDLYSTEELAGEPGA</sequence>
<protein>
    <submittedName>
        <fullName evidence="1">Uncharacterized protein</fullName>
    </submittedName>
</protein>
<name>A0A8F2IF73_9CAUD</name>
<accession>A0A8F2IF73</accession>
<dbReference type="KEGG" id="vg:80020471"/>
<proteinExistence type="predicted"/>
<keyword evidence="2" id="KW-1185">Reference proteome</keyword>
<organism evidence="1 2">
    <name type="scientific">Gordonia phage VanLee</name>
    <dbReference type="NCBI Taxonomy" id="2845816"/>
    <lineage>
        <taxon>Viruses</taxon>
        <taxon>Duplodnaviria</taxon>
        <taxon>Heunggongvirae</taxon>
        <taxon>Uroviricota</taxon>
        <taxon>Caudoviricetes</taxon>
        <taxon>Kruegerviridae</taxon>
        <taxon>Vanleevirus</taxon>
        <taxon>Vanleevirus vanlee</taxon>
    </lineage>
</organism>
<evidence type="ECO:0000313" key="2">
    <source>
        <dbReference type="Proteomes" id="UP000683422"/>
    </source>
</evidence>
<reference evidence="1" key="1">
    <citation type="submission" date="2021-04" db="EMBL/GenBank/DDBJ databases">
        <authorList>
            <person name="Barnhill K.B."/>
            <person name="Biggs A.M."/>
            <person name="Bland J."/>
            <person name="Choudhary H.M."/>
            <person name="Crogan R.E."/>
            <person name="Finocchiaro A.B."/>
            <person name="Franco V."/>
            <person name="Fuller T.A."/>
            <person name="Hanwacker C.G."/>
            <person name="Howard Z.E."/>
            <person name="Iqbal M."/>
            <person name="Mathew A.M."/>
            <person name="Miller S."/>
            <person name="Padhye S."/>
            <person name="Rainey E."/>
            <person name="Rodriguez A."/>
            <person name="Stewart E."/>
            <person name="Otero L.A."/>
            <person name="Chase M.A."/>
            <person name="Pollenz R.S."/>
            <person name="Garlena R.A."/>
            <person name="Russell D.A."/>
            <person name="Jacobs-Sera D."/>
            <person name="Hatfull G.F."/>
        </authorList>
    </citation>
    <scope>NUCLEOTIDE SEQUENCE</scope>
</reference>
<dbReference type="GeneID" id="80020471"/>
<dbReference type="Proteomes" id="UP000683422">
    <property type="component" value="Segment"/>
</dbReference>